<evidence type="ECO:0000256" key="12">
    <source>
        <dbReference type="ARBA" id="ARBA00023145"/>
    </source>
</evidence>
<comment type="similarity">
    <text evidence="3 15">Belongs to the peptidase M35 family.</text>
</comment>
<keyword evidence="11 15" id="KW-0482">Metalloprotease</keyword>
<dbReference type="GO" id="GO:0004222">
    <property type="term" value="F:metalloendopeptidase activity"/>
    <property type="evidence" value="ECO:0007669"/>
    <property type="project" value="InterPro"/>
</dbReference>
<evidence type="ECO:0000256" key="10">
    <source>
        <dbReference type="ARBA" id="ARBA00022833"/>
    </source>
</evidence>
<protein>
    <recommendedName>
        <fullName evidence="15">Neutral protease 2</fullName>
        <ecNumber evidence="15">3.4.24.39</ecNumber>
    </recommendedName>
    <alternativeName>
        <fullName evidence="15">Deuterolysin</fullName>
    </alternativeName>
</protein>
<organism evidence="17 18">
    <name type="scientific">Cadophora malorum</name>
    <dbReference type="NCBI Taxonomy" id="108018"/>
    <lineage>
        <taxon>Eukaryota</taxon>
        <taxon>Fungi</taxon>
        <taxon>Dikarya</taxon>
        <taxon>Ascomycota</taxon>
        <taxon>Pezizomycotina</taxon>
        <taxon>Leotiomycetes</taxon>
        <taxon>Helotiales</taxon>
        <taxon>Ploettnerulaceae</taxon>
        <taxon>Cadophora</taxon>
    </lineage>
</organism>
<keyword evidence="12" id="KW-0865">Zymogen</keyword>
<dbReference type="Gene3D" id="3.40.390.10">
    <property type="entry name" value="Collagenase (Catalytic Domain)"/>
    <property type="match status" value="1"/>
</dbReference>
<dbReference type="InterPro" id="IPR029463">
    <property type="entry name" value="Lys_MEP"/>
</dbReference>
<dbReference type="InterPro" id="IPR024079">
    <property type="entry name" value="MetalloPept_cat_dom_sf"/>
</dbReference>
<feature type="active site" evidence="13">
    <location>
        <position position="307"/>
    </location>
</feature>
<keyword evidence="7 14" id="KW-0479">Metal-binding</keyword>
<feature type="signal peptide" evidence="15">
    <location>
        <begin position="1"/>
        <end position="17"/>
    </location>
</feature>
<keyword evidence="18" id="KW-1185">Reference proteome</keyword>
<dbReference type="EMBL" id="JAFJYH010000011">
    <property type="protein sequence ID" value="KAG4425321.1"/>
    <property type="molecule type" value="Genomic_DNA"/>
</dbReference>
<dbReference type="PRINTS" id="PR00768">
    <property type="entry name" value="DEUTEROLYSIN"/>
</dbReference>
<evidence type="ECO:0000256" key="9">
    <source>
        <dbReference type="ARBA" id="ARBA00022801"/>
    </source>
</evidence>
<dbReference type="Gene3D" id="2.60.40.2970">
    <property type="match status" value="1"/>
</dbReference>
<dbReference type="CDD" id="cd11008">
    <property type="entry name" value="M35_deuterolysin_like"/>
    <property type="match status" value="1"/>
</dbReference>
<dbReference type="SMART" id="SM01351">
    <property type="entry name" value="Aspzincin_M35"/>
    <property type="match status" value="1"/>
</dbReference>
<dbReference type="EC" id="3.4.24.39" evidence="15"/>
<feature type="binding site" evidence="14">
    <location>
        <position position="306"/>
    </location>
    <ligand>
        <name>Zn(2+)</name>
        <dbReference type="ChEBI" id="CHEBI:29105"/>
        <note>catalytic</note>
    </ligand>
</feature>
<dbReference type="PANTHER" id="PTHR37016">
    <property type="match status" value="1"/>
</dbReference>
<evidence type="ECO:0000256" key="8">
    <source>
        <dbReference type="ARBA" id="ARBA00022729"/>
    </source>
</evidence>
<comment type="caution">
    <text evidence="17">The sequence shown here is derived from an EMBL/GenBank/DDBJ whole genome shotgun (WGS) entry which is preliminary data.</text>
</comment>
<dbReference type="GO" id="GO:0005576">
    <property type="term" value="C:extracellular region"/>
    <property type="evidence" value="ECO:0007669"/>
    <property type="project" value="UniProtKB-SubCell"/>
</dbReference>
<evidence type="ECO:0000256" key="3">
    <source>
        <dbReference type="ARBA" id="ARBA00010279"/>
    </source>
</evidence>
<comment type="catalytic activity">
    <reaction evidence="1 15">
        <text>Preferential cleavage of bonds with hydrophobic residues in P1'. Also 3-Asn-|-Gln-4 and 8-Gly-|-Ser-9 bonds in insulin B chain.</text>
        <dbReference type="EC" id="3.4.24.39"/>
    </reaction>
</comment>
<accession>A0A8H7WI32</accession>
<gene>
    <name evidence="17" type="ORF">IFR04_001471</name>
</gene>
<dbReference type="OrthoDB" id="412874at2759"/>
<feature type="binding site" evidence="14">
    <location>
        <position position="310"/>
    </location>
    <ligand>
        <name>Zn(2+)</name>
        <dbReference type="ChEBI" id="CHEBI:29105"/>
        <note>catalytic</note>
    </ligand>
</feature>
<evidence type="ECO:0000256" key="1">
    <source>
        <dbReference type="ARBA" id="ARBA00001187"/>
    </source>
</evidence>
<comment type="cofactor">
    <cofactor evidence="14 15">
        <name>Zn(2+)</name>
        <dbReference type="ChEBI" id="CHEBI:29105"/>
    </cofactor>
    <text evidence="14 15">Binds 1 zinc ion per subunit.</text>
</comment>
<feature type="domain" description="Lysine-specific metallo-endopeptidase" evidence="16">
    <location>
        <begin position="191"/>
        <end position="349"/>
    </location>
</feature>
<evidence type="ECO:0000256" key="4">
    <source>
        <dbReference type="ARBA" id="ARBA00022525"/>
    </source>
</evidence>
<evidence type="ECO:0000256" key="2">
    <source>
        <dbReference type="ARBA" id="ARBA00004613"/>
    </source>
</evidence>
<comment type="function">
    <text evidence="15">Secreted metalloproteinase that allows assimilation of proteinaceous substrates. Shows high activities on basic nuclear substrates such as histone and protamine.</text>
</comment>
<dbReference type="InterPro" id="IPR050414">
    <property type="entry name" value="Fungal_M35_metalloproteases"/>
</dbReference>
<evidence type="ECO:0000256" key="6">
    <source>
        <dbReference type="ARBA" id="ARBA00022685"/>
    </source>
</evidence>
<feature type="binding site" evidence="14">
    <location>
        <position position="321"/>
    </location>
    <ligand>
        <name>Zn(2+)</name>
        <dbReference type="ChEBI" id="CHEBI:29105"/>
        <note>catalytic</note>
    </ligand>
</feature>
<keyword evidence="6 15" id="KW-0165">Cleavage on pair of basic residues</keyword>
<name>A0A8H7WI32_9HELO</name>
<keyword evidence="5 15" id="KW-0645">Protease</keyword>
<reference evidence="17" key="1">
    <citation type="submission" date="2021-02" db="EMBL/GenBank/DDBJ databases">
        <title>Genome sequence Cadophora malorum strain M34.</title>
        <authorList>
            <person name="Stefanovic E."/>
            <person name="Vu D."/>
            <person name="Scully C."/>
            <person name="Dijksterhuis J."/>
            <person name="Roader J."/>
            <person name="Houbraken J."/>
        </authorList>
    </citation>
    <scope>NUCLEOTIDE SEQUENCE</scope>
    <source>
        <strain evidence="17">M34</strain>
    </source>
</reference>
<evidence type="ECO:0000256" key="13">
    <source>
        <dbReference type="PIRSR" id="PIRSR601384-1"/>
    </source>
</evidence>
<dbReference type="Proteomes" id="UP000664132">
    <property type="component" value="Unassembled WGS sequence"/>
</dbReference>
<evidence type="ECO:0000256" key="15">
    <source>
        <dbReference type="RuleBase" id="RU361126"/>
    </source>
</evidence>
<dbReference type="InterPro" id="IPR001384">
    <property type="entry name" value="Peptidase_M35"/>
</dbReference>
<keyword evidence="9 15" id="KW-0378">Hydrolase</keyword>
<dbReference type="PANTHER" id="PTHR37016:SF3">
    <property type="entry name" value="NEUTRAL PROTEASE 2-RELATED"/>
    <property type="match status" value="1"/>
</dbReference>
<proteinExistence type="inferred from homology"/>
<dbReference type="GO" id="GO:0006508">
    <property type="term" value="P:proteolysis"/>
    <property type="evidence" value="ECO:0007669"/>
    <property type="project" value="UniProtKB-KW"/>
</dbReference>
<dbReference type="AlphaFoldDB" id="A0A8H7WI32"/>
<keyword evidence="10 14" id="KW-0862">Zinc</keyword>
<keyword evidence="8 15" id="KW-0732">Signal</keyword>
<evidence type="ECO:0000259" key="16">
    <source>
        <dbReference type="SMART" id="SM01351"/>
    </source>
</evidence>
<evidence type="ECO:0000313" key="18">
    <source>
        <dbReference type="Proteomes" id="UP000664132"/>
    </source>
</evidence>
<evidence type="ECO:0000313" key="17">
    <source>
        <dbReference type="EMBL" id="KAG4425321.1"/>
    </source>
</evidence>
<comment type="subcellular location">
    <subcellularLocation>
        <location evidence="2 15">Secreted</location>
    </subcellularLocation>
</comment>
<keyword evidence="4 15" id="KW-0964">Secreted</keyword>
<evidence type="ECO:0000256" key="11">
    <source>
        <dbReference type="ARBA" id="ARBA00023049"/>
    </source>
</evidence>
<dbReference type="Pfam" id="PF02102">
    <property type="entry name" value="Peptidase_M35"/>
    <property type="match status" value="1"/>
</dbReference>
<evidence type="ECO:0000256" key="7">
    <source>
        <dbReference type="ARBA" id="ARBA00022723"/>
    </source>
</evidence>
<sequence>MLYKASIILALAAAINATVLDHISKRNAGLEVTLTEIGNAEVKAVIKNVGDKALKLFTYGTIFDDAPVEKINVFSGEEALPFEGVLRTVEYTNLAEEVFYTLEAGATYETEISAAATFNLETGKYSVSAEGAFAYAEIGSNELSKDAVTYKSNTLELQVDGEAAKKVRKSLPALMERTVLQSSCTGTRRTSTLNAYTACVTRARLAATAARTGSATLFNTFFKTTATATRNAVSARFSAIATECGSSTSGRTTYYCTDPYGYCSSNTVAYAIPSLNLVNNCPIFFNYATSTSGCSYGIDGAGTTIHEFTHTPAVYSPGTQDYAYGYAASTRLTSAQSLANADNFALYAKAVQNGCS</sequence>
<evidence type="ECO:0000256" key="5">
    <source>
        <dbReference type="ARBA" id="ARBA00022670"/>
    </source>
</evidence>
<dbReference type="SUPFAM" id="SSF55486">
    <property type="entry name" value="Metalloproteases ('zincins'), catalytic domain"/>
    <property type="match status" value="1"/>
</dbReference>
<feature type="chain" id="PRO_5034727181" description="Neutral protease 2" evidence="15">
    <location>
        <begin position="18"/>
        <end position="356"/>
    </location>
</feature>
<evidence type="ECO:0000256" key="14">
    <source>
        <dbReference type="PIRSR" id="PIRSR601384-2"/>
    </source>
</evidence>
<dbReference type="GO" id="GO:0046872">
    <property type="term" value="F:metal ion binding"/>
    <property type="evidence" value="ECO:0007669"/>
    <property type="project" value="UniProtKB-KW"/>
</dbReference>